<dbReference type="GO" id="GO:0015020">
    <property type="term" value="F:glucuronosyltransferase activity"/>
    <property type="evidence" value="ECO:0007669"/>
    <property type="project" value="InterPro"/>
</dbReference>
<protein>
    <submittedName>
        <fullName evidence="1">Uncharacterized protein</fullName>
    </submittedName>
</protein>
<evidence type="ECO:0000313" key="1">
    <source>
        <dbReference type="EMBL" id="KAG0447793.1"/>
    </source>
</evidence>
<dbReference type="AlphaFoldDB" id="A0A835P8E0"/>
<accession>A0A835P8E0</accession>
<proteinExistence type="predicted"/>
<comment type="caution">
    <text evidence="1">The sequence shown here is derived from an EMBL/GenBank/DDBJ whole genome shotgun (WGS) entry which is preliminary data.</text>
</comment>
<dbReference type="EMBL" id="JADCNL010000426">
    <property type="protein sequence ID" value="KAG0447793.1"/>
    <property type="molecule type" value="Genomic_DNA"/>
</dbReference>
<keyword evidence="2" id="KW-1185">Reference proteome</keyword>
<name>A0A835P8E0_VANPL</name>
<dbReference type="PANTHER" id="PTHR45719">
    <property type="entry name" value="GLYCOSYLTRANSFERASE"/>
    <property type="match status" value="1"/>
</dbReference>
<sequence length="112" mass="12435">MKDFKDMVKSGAPFARKFPKDDPVLDKIDHELLGRFDGGFTPGAWCVGREGSGEDPCLTRGNVSSFRPGPGAKRLRAAPAIYVIISQTIAAVQSMEERYCKLIQLQHIRSFH</sequence>
<dbReference type="InterPro" id="IPR044610">
    <property type="entry name" value="GLCAT14A/B/C"/>
</dbReference>
<organism evidence="1 2">
    <name type="scientific">Vanilla planifolia</name>
    <name type="common">Vanilla</name>
    <dbReference type="NCBI Taxonomy" id="51239"/>
    <lineage>
        <taxon>Eukaryota</taxon>
        <taxon>Viridiplantae</taxon>
        <taxon>Streptophyta</taxon>
        <taxon>Embryophyta</taxon>
        <taxon>Tracheophyta</taxon>
        <taxon>Spermatophyta</taxon>
        <taxon>Magnoliopsida</taxon>
        <taxon>Liliopsida</taxon>
        <taxon>Asparagales</taxon>
        <taxon>Orchidaceae</taxon>
        <taxon>Vanilloideae</taxon>
        <taxon>Vanilleae</taxon>
        <taxon>Vanilla</taxon>
    </lineage>
</organism>
<dbReference type="PANTHER" id="PTHR45719:SF9">
    <property type="entry name" value="CORE-2_I-BRANCHING BETA-1,6-N-ACETYLGLUCOSAMINYLTRANSFERASE FAMILY PROTEIN"/>
    <property type="match status" value="1"/>
</dbReference>
<evidence type="ECO:0000313" key="2">
    <source>
        <dbReference type="Proteomes" id="UP000636800"/>
    </source>
</evidence>
<dbReference type="Proteomes" id="UP000636800">
    <property type="component" value="Unassembled WGS sequence"/>
</dbReference>
<reference evidence="1 2" key="1">
    <citation type="journal article" date="2020" name="Nat. Food">
        <title>A phased Vanilla planifolia genome enables genetic improvement of flavour and production.</title>
        <authorList>
            <person name="Hasing T."/>
            <person name="Tang H."/>
            <person name="Brym M."/>
            <person name="Khazi F."/>
            <person name="Huang T."/>
            <person name="Chambers A.H."/>
        </authorList>
    </citation>
    <scope>NUCLEOTIDE SEQUENCE [LARGE SCALE GENOMIC DNA]</scope>
    <source>
        <tissue evidence="1">Leaf</tissue>
    </source>
</reference>
<gene>
    <name evidence="1" type="ORF">HPP92_028157</name>
</gene>